<dbReference type="RefSeq" id="WP_137253498.1">
    <property type="nucleotide sequence ID" value="NZ_JBHSPQ010000001.1"/>
</dbReference>
<dbReference type="PANTHER" id="PTHR30619">
    <property type="entry name" value="DNA INTERNALIZATION/COMPETENCE PROTEIN COMEC/REC2"/>
    <property type="match status" value="1"/>
</dbReference>
<evidence type="ECO:0000259" key="2">
    <source>
        <dbReference type="Pfam" id="PF00753"/>
    </source>
</evidence>
<dbReference type="InterPro" id="IPR036866">
    <property type="entry name" value="RibonucZ/Hydroxyglut_hydro"/>
</dbReference>
<dbReference type="PANTHER" id="PTHR30619:SF1">
    <property type="entry name" value="RECOMBINATION PROTEIN 2"/>
    <property type="match status" value="1"/>
</dbReference>
<evidence type="ECO:0000313" key="4">
    <source>
        <dbReference type="Proteomes" id="UP000305836"/>
    </source>
</evidence>
<dbReference type="Pfam" id="PF00753">
    <property type="entry name" value="Lactamase_B"/>
    <property type="match status" value="1"/>
</dbReference>
<dbReference type="AlphaFoldDB" id="A0A4U3M3V7"/>
<keyword evidence="4" id="KW-1185">Reference proteome</keyword>
<comment type="caution">
    <text evidence="3">The sequence shown here is derived from an EMBL/GenBank/DDBJ whole genome shotgun (WGS) entry which is preliminary data.</text>
</comment>
<feature type="domain" description="Metallo-beta-lactamase" evidence="2">
    <location>
        <begin position="27"/>
        <end position="101"/>
    </location>
</feature>
<gene>
    <name evidence="3" type="ORF">FDA38_08635</name>
</gene>
<sequence>MFAIELLPARHGDALWIEYGDAEHPHRILIDGGPSSTITRKAIESLIADRIGAESQREHDFELIVVTHIDADHITGLLKLFENRSIVLRPRDVWFNGWDHLPSDLLGAKQGESLSAAIVRNRMPWNADFAGRAVQVEDTGALPSLDLPGGMRITLLSPTRQALAALRPVWKREVEKAGLVPGQAAADERAKQPDVLGEKPLDPKALAAEPFENDPSEANGSSIAFIAEFDGKSLLLTGDARADILSAGLRRHLQERNASRAQLSALKVPHHGSRNNLSLDLLSLLDCERFLFSTNGDIYQHPDRVAVSRVITTHDGAGLEFNYQTQFTQPWESRRVKRKFHYSTRFPADGNQWLRVEL</sequence>
<name>A0A4U3M3V7_9ACTN</name>
<dbReference type="OrthoDB" id="2971563at2"/>
<dbReference type="SUPFAM" id="SSF56281">
    <property type="entry name" value="Metallo-hydrolase/oxidoreductase"/>
    <property type="match status" value="1"/>
</dbReference>
<dbReference type="EMBL" id="SZPZ01000001">
    <property type="protein sequence ID" value="TKK82809.1"/>
    <property type="molecule type" value="Genomic_DNA"/>
</dbReference>
<protein>
    <submittedName>
        <fullName evidence="3">MBL fold metallo-hydrolase</fullName>
    </submittedName>
</protein>
<organism evidence="3 4">
    <name type="scientific">Kribbella jiaozuonensis</name>
    <dbReference type="NCBI Taxonomy" id="2575441"/>
    <lineage>
        <taxon>Bacteria</taxon>
        <taxon>Bacillati</taxon>
        <taxon>Actinomycetota</taxon>
        <taxon>Actinomycetes</taxon>
        <taxon>Propionibacteriales</taxon>
        <taxon>Kribbellaceae</taxon>
        <taxon>Kribbella</taxon>
    </lineage>
</organism>
<dbReference type="Proteomes" id="UP000305836">
    <property type="component" value="Unassembled WGS sequence"/>
</dbReference>
<evidence type="ECO:0000313" key="3">
    <source>
        <dbReference type="EMBL" id="TKK82809.1"/>
    </source>
</evidence>
<accession>A0A4U3M3V7</accession>
<feature type="region of interest" description="Disordered" evidence="1">
    <location>
        <begin position="181"/>
        <end position="200"/>
    </location>
</feature>
<dbReference type="GO" id="GO:0016787">
    <property type="term" value="F:hydrolase activity"/>
    <property type="evidence" value="ECO:0007669"/>
    <property type="project" value="UniProtKB-KW"/>
</dbReference>
<reference evidence="3 4" key="1">
    <citation type="submission" date="2019-04" db="EMBL/GenBank/DDBJ databases">
        <title>Kribbella sp. NEAU-THZ 27 nov., a novel actinomycete isolated from soil.</title>
        <authorList>
            <person name="Duan L."/>
        </authorList>
    </citation>
    <scope>NUCLEOTIDE SEQUENCE [LARGE SCALE GENOMIC DNA]</scope>
    <source>
        <strain evidence="4">NEAU-THZ27</strain>
    </source>
</reference>
<keyword evidence="3" id="KW-0378">Hydrolase</keyword>
<evidence type="ECO:0000256" key="1">
    <source>
        <dbReference type="SAM" id="MobiDB-lite"/>
    </source>
</evidence>
<proteinExistence type="predicted"/>
<feature type="compositionally biased region" description="Basic and acidic residues" evidence="1">
    <location>
        <begin position="186"/>
        <end position="200"/>
    </location>
</feature>
<dbReference type="InterPro" id="IPR052159">
    <property type="entry name" value="Competence_DNA_uptake"/>
</dbReference>
<dbReference type="Gene3D" id="3.60.15.10">
    <property type="entry name" value="Ribonuclease Z/Hydroxyacylglutathione hydrolase-like"/>
    <property type="match status" value="1"/>
</dbReference>
<dbReference type="InterPro" id="IPR001279">
    <property type="entry name" value="Metallo-B-lactamas"/>
</dbReference>